<comment type="caution">
    <text evidence="2">The sequence shown here is derived from an EMBL/GenBank/DDBJ whole genome shotgun (WGS) entry which is preliminary data.</text>
</comment>
<reference evidence="2 3" key="1">
    <citation type="submission" date="2017-02" db="EMBL/GenBank/DDBJ databases">
        <title>Genome sequence of Clostridium beijerinckii Br21.</title>
        <authorList>
            <person name="Fonseca B.C."/>
            <person name="Guazzaroni M.E."/>
            <person name="Riano-Pachon D.M."/>
            <person name="Reginatto V."/>
        </authorList>
    </citation>
    <scope>NUCLEOTIDE SEQUENCE [LARGE SCALE GENOMIC DNA]</scope>
    <source>
        <strain evidence="2 3">Br21</strain>
    </source>
</reference>
<evidence type="ECO:0000313" key="3">
    <source>
        <dbReference type="Proteomes" id="UP000190959"/>
    </source>
</evidence>
<gene>
    <name evidence="2" type="ORF">CBEIBR21_06545</name>
</gene>
<protein>
    <recommendedName>
        <fullName evidence="1">BIG2 domain-containing protein</fullName>
    </recommendedName>
</protein>
<dbReference type="InterPro" id="IPR003343">
    <property type="entry name" value="Big_2"/>
</dbReference>
<organism evidence="2 3">
    <name type="scientific">Clostridium beijerinckii</name>
    <name type="common">Clostridium MP</name>
    <dbReference type="NCBI Taxonomy" id="1520"/>
    <lineage>
        <taxon>Bacteria</taxon>
        <taxon>Bacillati</taxon>
        <taxon>Bacillota</taxon>
        <taxon>Clostridia</taxon>
        <taxon>Eubacteriales</taxon>
        <taxon>Clostridiaceae</taxon>
        <taxon>Clostridium</taxon>
    </lineage>
</organism>
<evidence type="ECO:0000313" key="2">
    <source>
        <dbReference type="EMBL" id="OOP74153.1"/>
    </source>
</evidence>
<dbReference type="AlphaFoldDB" id="A0A1S9NA14"/>
<dbReference type="RefSeq" id="WP_078114993.1">
    <property type="nucleotide sequence ID" value="NZ_MWMH01000002.1"/>
</dbReference>
<proteinExistence type="predicted"/>
<dbReference type="SUPFAM" id="SSF49373">
    <property type="entry name" value="Invasin/intimin cell-adhesion fragments"/>
    <property type="match status" value="1"/>
</dbReference>
<dbReference type="EMBL" id="MWMH01000002">
    <property type="protein sequence ID" value="OOP74153.1"/>
    <property type="molecule type" value="Genomic_DNA"/>
</dbReference>
<evidence type="ECO:0000259" key="1">
    <source>
        <dbReference type="Pfam" id="PF02368"/>
    </source>
</evidence>
<name>A0A1S9NA14_CLOBE</name>
<dbReference type="Pfam" id="PF02368">
    <property type="entry name" value="Big_2"/>
    <property type="match status" value="1"/>
</dbReference>
<feature type="domain" description="BIG2" evidence="1">
    <location>
        <begin position="181"/>
        <end position="257"/>
    </location>
</feature>
<dbReference type="InterPro" id="IPR008964">
    <property type="entry name" value="Invasin/intimin_cell_adhesion"/>
</dbReference>
<dbReference type="Gene3D" id="2.60.40.1080">
    <property type="match status" value="1"/>
</dbReference>
<accession>A0A1S9NA14</accession>
<dbReference type="Proteomes" id="UP000190959">
    <property type="component" value="Unassembled WGS sequence"/>
</dbReference>
<sequence>MNNPIDIMYKQLVRLRGAIGKINDLECRFLITEETDNDENKYDLKSIITDQSLKQGDYVTFNNILYMVFDVQKPTDSIYTKGTMREVLKITFETSQNDVYAVVDKVKGVYADGQEITEVHDEYRFIVPKNSCNYTSISVQNNLIVYSGGSYDAISIDDSKEGILIITGRFNSVYNPHTYAIKLSETTKTLVETENYTIVVDTTDNGTKVSNPQLKFVSNDTSVATVDSNKGIVSAVKSGSCTITCTYNNVSEKLALIVVAKPVTPVISYTENWSQTTTIKQYVTSTYTVTRNTDGIIETPLIDYTFDSDGESLISNKKIVVAPKADNSFSVKNSTITNTTTCYVTIKDSLSGHVIVNQLLTFVKGV</sequence>